<dbReference type="EMBL" id="JANBPY010001180">
    <property type="protein sequence ID" value="KAJ1961203.1"/>
    <property type="molecule type" value="Genomic_DNA"/>
</dbReference>
<evidence type="ECO:0000313" key="3">
    <source>
        <dbReference type="EMBL" id="KAJ1961203.1"/>
    </source>
</evidence>
<reference evidence="3" key="1">
    <citation type="submission" date="2022-07" db="EMBL/GenBank/DDBJ databases">
        <title>Phylogenomic reconstructions and comparative analyses of Kickxellomycotina fungi.</title>
        <authorList>
            <person name="Reynolds N.K."/>
            <person name="Stajich J.E."/>
            <person name="Barry K."/>
            <person name="Grigoriev I.V."/>
            <person name="Crous P."/>
            <person name="Smith M.E."/>
        </authorList>
    </citation>
    <scope>NUCLEOTIDE SEQUENCE</scope>
    <source>
        <strain evidence="3">RSA 1196</strain>
    </source>
</reference>
<feature type="compositionally biased region" description="Polar residues" evidence="1">
    <location>
        <begin position="142"/>
        <end position="151"/>
    </location>
</feature>
<dbReference type="AlphaFoldDB" id="A0A9W8ATW4"/>
<proteinExistence type="predicted"/>
<sequence>MVQSKYLVLFVALALGFTAVTALPRATKDPVSCSSETGTTACLPNDSAETLINDQLQKPKAAVGDESGKPFDSLSGEKPTADRVPSRVESTRSKLKRLGKKALENVDVSHNGIYLKYHGYPVFGFNTKGTPVLAGVELGGLNPSSKRSQAKSGEPILASALKSKGSNSRSKPRLPQSRPKSRVAKPTNRRSGKV</sequence>
<gene>
    <name evidence="3" type="ORF">IWQ62_003949</name>
</gene>
<feature type="signal peptide" evidence="2">
    <location>
        <begin position="1"/>
        <end position="22"/>
    </location>
</feature>
<evidence type="ECO:0000256" key="2">
    <source>
        <dbReference type="SAM" id="SignalP"/>
    </source>
</evidence>
<feature type="region of interest" description="Disordered" evidence="1">
    <location>
        <begin position="142"/>
        <end position="194"/>
    </location>
</feature>
<evidence type="ECO:0000256" key="1">
    <source>
        <dbReference type="SAM" id="MobiDB-lite"/>
    </source>
</evidence>
<protein>
    <submittedName>
        <fullName evidence="3">Uncharacterized protein</fullName>
    </submittedName>
</protein>
<feature type="compositionally biased region" description="Basic residues" evidence="1">
    <location>
        <begin position="179"/>
        <end position="194"/>
    </location>
</feature>
<feature type="chain" id="PRO_5040726474" evidence="2">
    <location>
        <begin position="23"/>
        <end position="194"/>
    </location>
</feature>
<evidence type="ECO:0000313" key="4">
    <source>
        <dbReference type="Proteomes" id="UP001150925"/>
    </source>
</evidence>
<accession>A0A9W8ATW4</accession>
<name>A0A9W8ATW4_9FUNG</name>
<feature type="compositionally biased region" description="Basic and acidic residues" evidence="1">
    <location>
        <begin position="79"/>
        <end position="92"/>
    </location>
</feature>
<keyword evidence="2" id="KW-0732">Signal</keyword>
<dbReference type="Proteomes" id="UP001150925">
    <property type="component" value="Unassembled WGS sequence"/>
</dbReference>
<organism evidence="3 4">
    <name type="scientific">Dispira parvispora</name>
    <dbReference type="NCBI Taxonomy" id="1520584"/>
    <lineage>
        <taxon>Eukaryota</taxon>
        <taxon>Fungi</taxon>
        <taxon>Fungi incertae sedis</taxon>
        <taxon>Zoopagomycota</taxon>
        <taxon>Kickxellomycotina</taxon>
        <taxon>Dimargaritomycetes</taxon>
        <taxon>Dimargaritales</taxon>
        <taxon>Dimargaritaceae</taxon>
        <taxon>Dispira</taxon>
    </lineage>
</organism>
<comment type="caution">
    <text evidence="3">The sequence shown here is derived from an EMBL/GenBank/DDBJ whole genome shotgun (WGS) entry which is preliminary data.</text>
</comment>
<feature type="region of interest" description="Disordered" evidence="1">
    <location>
        <begin position="61"/>
        <end position="93"/>
    </location>
</feature>
<keyword evidence="4" id="KW-1185">Reference proteome</keyword>